<dbReference type="OrthoDB" id="6720802at2759"/>
<evidence type="ECO:0000313" key="17">
    <source>
        <dbReference type="Proteomes" id="UP001153709"/>
    </source>
</evidence>
<evidence type="ECO:0000256" key="9">
    <source>
        <dbReference type="ARBA" id="ARBA00023125"/>
    </source>
</evidence>
<dbReference type="Pfam" id="PF07776">
    <property type="entry name" value="zf-AD"/>
    <property type="match status" value="1"/>
</dbReference>
<dbReference type="SUPFAM" id="SSF57716">
    <property type="entry name" value="Glucocorticoid receptor-like (DNA-binding domain)"/>
    <property type="match status" value="1"/>
</dbReference>
<evidence type="ECO:0000313" key="16">
    <source>
        <dbReference type="EMBL" id="CAG9830586.1"/>
    </source>
</evidence>
<comment type="subcellular location">
    <subcellularLocation>
        <location evidence="2">Nucleus</location>
    </subcellularLocation>
</comment>
<feature type="domain" description="C2H2-type" evidence="14">
    <location>
        <begin position="215"/>
        <end position="242"/>
    </location>
</feature>
<reference evidence="16" key="1">
    <citation type="submission" date="2022-01" db="EMBL/GenBank/DDBJ databases">
        <authorList>
            <person name="King R."/>
        </authorList>
    </citation>
    <scope>NUCLEOTIDE SEQUENCE</scope>
</reference>
<evidence type="ECO:0000256" key="7">
    <source>
        <dbReference type="ARBA" id="ARBA00022833"/>
    </source>
</evidence>
<evidence type="ECO:0000256" key="10">
    <source>
        <dbReference type="ARBA" id="ARBA00023163"/>
    </source>
</evidence>
<feature type="binding site" evidence="13">
    <location>
        <position position="17"/>
    </location>
    <ligand>
        <name>Zn(2+)</name>
        <dbReference type="ChEBI" id="CHEBI:29105"/>
    </ligand>
</feature>
<dbReference type="FunFam" id="3.30.160.60:FF:000770">
    <property type="entry name" value="zinc finger protein 16"/>
    <property type="match status" value="1"/>
</dbReference>
<evidence type="ECO:0000256" key="2">
    <source>
        <dbReference type="ARBA" id="ARBA00004123"/>
    </source>
</evidence>
<dbReference type="SMART" id="SM00868">
    <property type="entry name" value="zf-AD"/>
    <property type="match status" value="1"/>
</dbReference>
<dbReference type="InterPro" id="IPR036236">
    <property type="entry name" value="Znf_C2H2_sf"/>
</dbReference>
<dbReference type="FunFam" id="3.30.160.60:FF:000624">
    <property type="entry name" value="zinc finger protein 697"/>
    <property type="match status" value="1"/>
</dbReference>
<evidence type="ECO:0000256" key="3">
    <source>
        <dbReference type="ARBA" id="ARBA00006991"/>
    </source>
</evidence>
<dbReference type="InterPro" id="IPR013087">
    <property type="entry name" value="Znf_C2H2_type"/>
</dbReference>
<evidence type="ECO:0000256" key="4">
    <source>
        <dbReference type="ARBA" id="ARBA00022723"/>
    </source>
</evidence>
<dbReference type="FunFam" id="3.30.160.60:FF:001498">
    <property type="entry name" value="Zinc finger protein 404"/>
    <property type="match status" value="1"/>
</dbReference>
<feature type="binding site" evidence="13">
    <location>
        <position position="14"/>
    </location>
    <ligand>
        <name>Zn(2+)</name>
        <dbReference type="ChEBI" id="CHEBI:29105"/>
    </ligand>
</feature>
<keyword evidence="7 13" id="KW-0862">Zinc</keyword>
<organism evidence="16 17">
    <name type="scientific">Diabrotica balteata</name>
    <name type="common">Banded cucumber beetle</name>
    <dbReference type="NCBI Taxonomy" id="107213"/>
    <lineage>
        <taxon>Eukaryota</taxon>
        <taxon>Metazoa</taxon>
        <taxon>Ecdysozoa</taxon>
        <taxon>Arthropoda</taxon>
        <taxon>Hexapoda</taxon>
        <taxon>Insecta</taxon>
        <taxon>Pterygota</taxon>
        <taxon>Neoptera</taxon>
        <taxon>Endopterygota</taxon>
        <taxon>Coleoptera</taxon>
        <taxon>Polyphaga</taxon>
        <taxon>Cucujiformia</taxon>
        <taxon>Chrysomeloidea</taxon>
        <taxon>Chrysomelidae</taxon>
        <taxon>Galerucinae</taxon>
        <taxon>Diabroticina</taxon>
        <taxon>Diabroticites</taxon>
        <taxon>Diabrotica</taxon>
    </lineage>
</organism>
<dbReference type="PANTHER" id="PTHR23226">
    <property type="entry name" value="ZINC FINGER AND SCAN DOMAIN-CONTAINING"/>
    <property type="match status" value="1"/>
</dbReference>
<dbReference type="Gene3D" id="3.40.1800.20">
    <property type="match status" value="1"/>
</dbReference>
<evidence type="ECO:0000256" key="1">
    <source>
        <dbReference type="ARBA" id="ARBA00003767"/>
    </source>
</evidence>
<name>A0A9N9XCJ4_DIABA</name>
<feature type="domain" description="ZAD" evidence="15">
    <location>
        <begin position="12"/>
        <end position="81"/>
    </location>
</feature>
<evidence type="ECO:0000256" key="8">
    <source>
        <dbReference type="ARBA" id="ARBA00023015"/>
    </source>
</evidence>
<dbReference type="Proteomes" id="UP001153709">
    <property type="component" value="Chromosome 2"/>
</dbReference>
<dbReference type="FunFam" id="3.30.160.60:FF:000771">
    <property type="entry name" value="zinc finger protein 648"/>
    <property type="match status" value="1"/>
</dbReference>
<dbReference type="PROSITE" id="PS00028">
    <property type="entry name" value="ZINC_FINGER_C2H2_1"/>
    <property type="match status" value="6"/>
</dbReference>
<feature type="domain" description="C2H2-type" evidence="14">
    <location>
        <begin position="299"/>
        <end position="326"/>
    </location>
</feature>
<sequence>MSIKVFFKDFPKICRLCLAHGDLKPIQELKQLELFKLLMDIKVKEEDKMPDNVCLKCVKQLEDIYNFIAKCKINEEALKLVVSKELEEKSNVEQEDVMSDGCDNDDVKDEDDFFLKDVKEEIVELEPDILLEINKEVSLVCENCSENFNSMAALNGHYEDFPKCSPKDSNKNEVCNIVEYLKKPKTRRGKKKLKEESDGEVEYVKGRVLKGKRRFLCNYCGKNYTRKNGLERHILSHSGIKPFECKECGKCYITKDTLKTHLLTHTGIKAHKCTVCQKSFTQSSHLSYHMRRHAGEKPHTCTFCGKAFLSSYHLERHKLMHTGVKPYECNLCGKQFVRSTTLRDHLLIHSGEKPFQCQHCGKQFNRKQSLTNHVLVHTGGKTSNSSSANLVSVGVNMSSSDNNFKYVNVASDFPVNMLGGDMQNFLTTSGLSKETSSLENSLSLHTTH</sequence>
<comment type="similarity">
    <text evidence="3">Belongs to the krueppel C2H2-type zinc-finger protein family.</text>
</comment>
<evidence type="ECO:0000256" key="13">
    <source>
        <dbReference type="PROSITE-ProRule" id="PRU01263"/>
    </source>
</evidence>
<feature type="binding site" evidence="13">
    <location>
        <position position="57"/>
    </location>
    <ligand>
        <name>Zn(2+)</name>
        <dbReference type="ChEBI" id="CHEBI:29105"/>
    </ligand>
</feature>
<gene>
    <name evidence="16" type="ORF">DIABBA_LOCUS4281</name>
</gene>
<keyword evidence="8" id="KW-0805">Transcription regulation</keyword>
<proteinExistence type="inferred from homology"/>
<dbReference type="Pfam" id="PF00096">
    <property type="entry name" value="zf-C2H2"/>
    <property type="match status" value="5"/>
</dbReference>
<dbReference type="PROSITE" id="PS50157">
    <property type="entry name" value="ZINC_FINGER_C2H2_2"/>
    <property type="match status" value="6"/>
</dbReference>
<evidence type="ECO:0000256" key="12">
    <source>
        <dbReference type="PROSITE-ProRule" id="PRU00042"/>
    </source>
</evidence>
<dbReference type="GO" id="GO:0008270">
    <property type="term" value="F:zinc ion binding"/>
    <property type="evidence" value="ECO:0007669"/>
    <property type="project" value="UniProtKB-UniRule"/>
</dbReference>
<evidence type="ECO:0000256" key="6">
    <source>
        <dbReference type="ARBA" id="ARBA00022771"/>
    </source>
</evidence>
<evidence type="ECO:0000256" key="5">
    <source>
        <dbReference type="ARBA" id="ARBA00022737"/>
    </source>
</evidence>
<dbReference type="InterPro" id="IPR012934">
    <property type="entry name" value="Znf_AD"/>
</dbReference>
<keyword evidence="5" id="KW-0677">Repeat</keyword>
<keyword evidence="4 13" id="KW-0479">Metal-binding</keyword>
<dbReference type="GO" id="GO:0000981">
    <property type="term" value="F:DNA-binding transcription factor activity, RNA polymerase II-specific"/>
    <property type="evidence" value="ECO:0007669"/>
    <property type="project" value="TreeGrafter"/>
</dbReference>
<evidence type="ECO:0000256" key="11">
    <source>
        <dbReference type="ARBA" id="ARBA00023242"/>
    </source>
</evidence>
<evidence type="ECO:0000259" key="14">
    <source>
        <dbReference type="PROSITE" id="PS50157"/>
    </source>
</evidence>
<keyword evidence="11" id="KW-0539">Nucleus</keyword>
<accession>A0A9N9XCJ4</accession>
<dbReference type="EMBL" id="OU898277">
    <property type="protein sequence ID" value="CAG9830586.1"/>
    <property type="molecule type" value="Genomic_DNA"/>
</dbReference>
<evidence type="ECO:0000259" key="15">
    <source>
        <dbReference type="PROSITE" id="PS51915"/>
    </source>
</evidence>
<keyword evidence="10" id="KW-0804">Transcription</keyword>
<keyword evidence="17" id="KW-1185">Reference proteome</keyword>
<feature type="binding site" evidence="13">
    <location>
        <position position="54"/>
    </location>
    <ligand>
        <name>Zn(2+)</name>
        <dbReference type="ChEBI" id="CHEBI:29105"/>
    </ligand>
</feature>
<dbReference type="GO" id="GO:0005634">
    <property type="term" value="C:nucleus"/>
    <property type="evidence" value="ECO:0007669"/>
    <property type="project" value="UniProtKB-SubCell"/>
</dbReference>
<feature type="domain" description="C2H2-type" evidence="14">
    <location>
        <begin position="355"/>
        <end position="382"/>
    </location>
</feature>
<keyword evidence="6 12" id="KW-0863">Zinc-finger</keyword>
<protein>
    <submittedName>
        <fullName evidence="16">Uncharacterized protein</fullName>
    </submittedName>
</protein>
<dbReference type="SUPFAM" id="SSF57667">
    <property type="entry name" value="beta-beta-alpha zinc fingers"/>
    <property type="match status" value="3"/>
</dbReference>
<dbReference type="PANTHER" id="PTHR23226:SF416">
    <property type="entry name" value="FI01424P"/>
    <property type="match status" value="1"/>
</dbReference>
<keyword evidence="9" id="KW-0238">DNA-binding</keyword>
<dbReference type="PROSITE" id="PS51915">
    <property type="entry name" value="ZAD"/>
    <property type="match status" value="1"/>
</dbReference>
<dbReference type="FunFam" id="3.30.160.60:FF:001639">
    <property type="entry name" value="Si:dkey-7i4.21"/>
    <property type="match status" value="1"/>
</dbReference>
<dbReference type="SMART" id="SM00355">
    <property type="entry name" value="ZnF_C2H2"/>
    <property type="match status" value="7"/>
</dbReference>
<dbReference type="AlphaFoldDB" id="A0A9N9XCJ4"/>
<dbReference type="Gene3D" id="3.30.160.60">
    <property type="entry name" value="Classic Zinc Finger"/>
    <property type="match status" value="6"/>
</dbReference>
<feature type="domain" description="C2H2-type" evidence="14">
    <location>
        <begin position="327"/>
        <end position="354"/>
    </location>
</feature>
<dbReference type="GO" id="GO:0000978">
    <property type="term" value="F:RNA polymerase II cis-regulatory region sequence-specific DNA binding"/>
    <property type="evidence" value="ECO:0007669"/>
    <property type="project" value="TreeGrafter"/>
</dbReference>
<feature type="domain" description="C2H2-type" evidence="14">
    <location>
        <begin position="243"/>
        <end position="270"/>
    </location>
</feature>
<comment type="function">
    <text evidence="1">May be involved in transcriptional regulation.</text>
</comment>
<feature type="domain" description="C2H2-type" evidence="14">
    <location>
        <begin position="271"/>
        <end position="298"/>
    </location>
</feature>